<feature type="region of interest" description="Disordered" evidence="2">
    <location>
        <begin position="141"/>
        <end position="234"/>
    </location>
</feature>
<dbReference type="GO" id="GO:0005096">
    <property type="term" value="F:GTPase activator activity"/>
    <property type="evidence" value="ECO:0007669"/>
    <property type="project" value="InterPro"/>
</dbReference>
<evidence type="ECO:0000256" key="2">
    <source>
        <dbReference type="SAM" id="MobiDB-lite"/>
    </source>
</evidence>
<evidence type="ECO:0000313" key="4">
    <source>
        <dbReference type="EMBL" id="TBU23358.1"/>
    </source>
</evidence>
<keyword evidence="1" id="KW-0863">Zinc-finger</keyword>
<feature type="domain" description="Arf-GAP" evidence="3">
    <location>
        <begin position="12"/>
        <end position="135"/>
    </location>
</feature>
<dbReference type="InterPro" id="IPR038508">
    <property type="entry name" value="ArfGAP_dom_sf"/>
</dbReference>
<dbReference type="PANTHER" id="PTHR45705:SF1">
    <property type="entry name" value="FI20236P1"/>
    <property type="match status" value="1"/>
</dbReference>
<feature type="compositionally biased region" description="Polar residues" evidence="2">
    <location>
        <begin position="394"/>
        <end position="438"/>
    </location>
</feature>
<gene>
    <name evidence="4" type="ORF">BD311DRAFT_704032</name>
</gene>
<dbReference type="PANTHER" id="PTHR45705">
    <property type="entry name" value="FI20236P1"/>
    <property type="match status" value="1"/>
</dbReference>
<dbReference type="InterPro" id="IPR037278">
    <property type="entry name" value="ARFGAP/RecO"/>
</dbReference>
<dbReference type="EMBL" id="ML143507">
    <property type="protein sequence ID" value="TBU23358.1"/>
    <property type="molecule type" value="Genomic_DNA"/>
</dbReference>
<organism evidence="4">
    <name type="scientific">Dichomitus squalens</name>
    <dbReference type="NCBI Taxonomy" id="114155"/>
    <lineage>
        <taxon>Eukaryota</taxon>
        <taxon>Fungi</taxon>
        <taxon>Dikarya</taxon>
        <taxon>Basidiomycota</taxon>
        <taxon>Agaricomycotina</taxon>
        <taxon>Agaricomycetes</taxon>
        <taxon>Polyporales</taxon>
        <taxon>Polyporaceae</taxon>
        <taxon>Dichomitus</taxon>
    </lineage>
</organism>
<accession>A0A4Q9MAT7</accession>
<sequence>MSINKIAAERNQRALMELVSQPGNDLCADCKNRNPRWASYNLGIFLCVGCASIHRKMGTHISKVKSLTMDTWTKEQVEFMRSMGNSKSNAHYNPDETKHPPPTNMIESERDSDLEKYIRSKYQYKSFVTRSAQVAALLGPSRSASDRLSPVPPRSATMPPSASSSSSVSRPAPAPAFPTSSSSTPSAAVANQSQPRSVSQPIAPPHPAPQPIQMPQQLPPQSTTSPPQQSHQLSNPVWNDLAQLQAPATNSSLPLQFVSSPATQAINVPHPSSLSVPNQFSGLSVSPNNHFPSSLTQQPTGAFPGGTPRSMSLHTGLSNMSLSGMNSTLGVPGTSPSMFQPQSTMGGGLSAPSTFLSQNTIPSPFAAPSFPSTNLGISQPSFAPSSFSQPSQPLYTPQPQAHPQASPMFQPQPLGQMQGSPMFQSSPLGQAPTGNLNPNPYGLSPMQASPQPGITPFSSPQPQFGGSPSPAPFMQQPQFAQSNAGLGMGGMPGNAFGGTGWGQPTGFPGQQPQWRGM</sequence>
<feature type="compositionally biased region" description="Low complexity" evidence="2">
    <location>
        <begin position="213"/>
        <end position="234"/>
    </location>
</feature>
<dbReference type="SMART" id="SM00105">
    <property type="entry name" value="ArfGap"/>
    <property type="match status" value="1"/>
</dbReference>
<protein>
    <recommendedName>
        <fullName evidence="3">Arf-GAP domain-containing protein</fullName>
    </recommendedName>
</protein>
<feature type="compositionally biased region" description="Polar residues" evidence="2">
    <location>
        <begin position="189"/>
        <end position="199"/>
    </location>
</feature>
<dbReference type="InterPro" id="IPR051718">
    <property type="entry name" value="ARF_GTPase-activating"/>
</dbReference>
<dbReference type="OrthoDB" id="10266696at2759"/>
<dbReference type="GO" id="GO:0008270">
    <property type="term" value="F:zinc ion binding"/>
    <property type="evidence" value="ECO:0007669"/>
    <property type="project" value="UniProtKB-KW"/>
</dbReference>
<feature type="compositionally biased region" description="Low complexity" evidence="2">
    <location>
        <begin position="376"/>
        <end position="393"/>
    </location>
</feature>
<feature type="region of interest" description="Disordered" evidence="2">
    <location>
        <begin position="85"/>
        <end position="110"/>
    </location>
</feature>
<dbReference type="Gene3D" id="1.10.220.150">
    <property type="entry name" value="Arf GTPase activating protein"/>
    <property type="match status" value="1"/>
</dbReference>
<evidence type="ECO:0000256" key="1">
    <source>
        <dbReference type="PROSITE-ProRule" id="PRU00288"/>
    </source>
</evidence>
<dbReference type="Pfam" id="PF01412">
    <property type="entry name" value="ArfGap"/>
    <property type="match status" value="1"/>
</dbReference>
<dbReference type="AlphaFoldDB" id="A0A4Q9MAT7"/>
<feature type="compositionally biased region" description="Low complexity" evidence="2">
    <location>
        <begin position="154"/>
        <end position="188"/>
    </location>
</feature>
<dbReference type="PROSITE" id="PS50115">
    <property type="entry name" value="ARFGAP"/>
    <property type="match status" value="1"/>
</dbReference>
<proteinExistence type="predicted"/>
<feature type="region of interest" description="Disordered" evidence="2">
    <location>
        <begin position="376"/>
        <end position="453"/>
    </location>
</feature>
<feature type="region of interest" description="Disordered" evidence="2">
    <location>
        <begin position="497"/>
        <end position="517"/>
    </location>
</feature>
<feature type="compositionally biased region" description="Low complexity" evidence="2">
    <location>
        <begin position="504"/>
        <end position="517"/>
    </location>
</feature>
<keyword evidence="1" id="KW-0479">Metal-binding</keyword>
<keyword evidence="1" id="KW-0862">Zinc</keyword>
<name>A0A4Q9MAT7_9APHY</name>
<dbReference type="FunFam" id="1.10.220.150:FF:000026">
    <property type="entry name" value="GTPase activating protein for Arf, putative"/>
    <property type="match status" value="1"/>
</dbReference>
<dbReference type="GO" id="GO:0005737">
    <property type="term" value="C:cytoplasm"/>
    <property type="evidence" value="ECO:0007669"/>
    <property type="project" value="TreeGrafter"/>
</dbReference>
<dbReference type="InterPro" id="IPR001164">
    <property type="entry name" value="ArfGAP_dom"/>
</dbReference>
<dbReference type="SUPFAM" id="SSF57863">
    <property type="entry name" value="ArfGap/RecO-like zinc finger"/>
    <property type="match status" value="1"/>
</dbReference>
<dbReference type="PRINTS" id="PR00405">
    <property type="entry name" value="REVINTRACTNG"/>
</dbReference>
<evidence type="ECO:0000259" key="3">
    <source>
        <dbReference type="PROSITE" id="PS50115"/>
    </source>
</evidence>
<feature type="compositionally biased region" description="Pro residues" evidence="2">
    <location>
        <begin position="202"/>
        <end position="212"/>
    </location>
</feature>
<dbReference type="CDD" id="cd08204">
    <property type="entry name" value="ArfGap"/>
    <property type="match status" value="1"/>
</dbReference>
<reference evidence="4" key="1">
    <citation type="submission" date="2019-01" db="EMBL/GenBank/DDBJ databases">
        <title>Draft genome sequences of three monokaryotic isolates of the white-rot basidiomycete fungus Dichomitus squalens.</title>
        <authorList>
            <consortium name="DOE Joint Genome Institute"/>
            <person name="Lopez S.C."/>
            <person name="Andreopoulos B."/>
            <person name="Pangilinan J."/>
            <person name="Lipzen A."/>
            <person name="Riley R."/>
            <person name="Ahrendt S."/>
            <person name="Ng V."/>
            <person name="Barry K."/>
            <person name="Daum C."/>
            <person name="Grigoriev I.V."/>
            <person name="Hilden K.S."/>
            <person name="Makela M.R."/>
            <person name="de Vries R.P."/>
        </authorList>
    </citation>
    <scope>NUCLEOTIDE SEQUENCE [LARGE SCALE GENOMIC DNA]</scope>
    <source>
        <strain evidence="4">OM18370.1</strain>
    </source>
</reference>
<dbReference type="Proteomes" id="UP000292957">
    <property type="component" value="Unassembled WGS sequence"/>
</dbReference>